<evidence type="ECO:0000313" key="1">
    <source>
        <dbReference type="EMBL" id="CAK0892452.1"/>
    </source>
</evidence>
<reference evidence="1" key="1">
    <citation type="submission" date="2023-10" db="EMBL/GenBank/DDBJ databases">
        <authorList>
            <person name="Chen Y."/>
            <person name="Shah S."/>
            <person name="Dougan E. K."/>
            <person name="Thang M."/>
            <person name="Chan C."/>
        </authorList>
    </citation>
    <scope>NUCLEOTIDE SEQUENCE [LARGE SCALE GENOMIC DNA]</scope>
</reference>
<sequence>NACTQFNKMVDVLNGMPPAEGWHHQLSSATRTFGWSHGRVKKLLRDKEWTKAVFLRDPLERLVSAWRNKCRHGAEECRLPGGCSNCIDGDFKAAVEKLDSAEDEHWVKQSWFGGGLPSSIEGYDFVGHTSKNFSDMHAQVVAMLRLALARNSDKSRVIVQAIPGHNCSGHADQALCISTWLADTYLAPSEDSDWHEAFFAGYRASHQPSLARTVKDRGLEG</sequence>
<organism evidence="1 2">
    <name type="scientific">Prorocentrum cordatum</name>
    <dbReference type="NCBI Taxonomy" id="2364126"/>
    <lineage>
        <taxon>Eukaryota</taxon>
        <taxon>Sar</taxon>
        <taxon>Alveolata</taxon>
        <taxon>Dinophyceae</taxon>
        <taxon>Prorocentrales</taxon>
        <taxon>Prorocentraceae</taxon>
        <taxon>Prorocentrum</taxon>
    </lineage>
</organism>
<name>A0ABN9X1C5_9DINO</name>
<dbReference type="Proteomes" id="UP001189429">
    <property type="component" value="Unassembled WGS sequence"/>
</dbReference>
<dbReference type="EMBL" id="CAUYUJ010019615">
    <property type="protein sequence ID" value="CAK0892452.1"/>
    <property type="molecule type" value="Genomic_DNA"/>
</dbReference>
<proteinExistence type="predicted"/>
<feature type="non-terminal residue" evidence="1">
    <location>
        <position position="1"/>
    </location>
</feature>
<dbReference type="Pfam" id="PF03567">
    <property type="entry name" value="Sulfotransfer_2"/>
    <property type="match status" value="1"/>
</dbReference>
<accession>A0ABN9X1C5</accession>
<gene>
    <name evidence="1" type="ORF">PCOR1329_LOCUS72108</name>
</gene>
<protein>
    <recommendedName>
        <fullName evidence="3">Protein-tyrosine sulfotransferase</fullName>
    </recommendedName>
</protein>
<evidence type="ECO:0008006" key="3">
    <source>
        <dbReference type="Google" id="ProtNLM"/>
    </source>
</evidence>
<keyword evidence="2" id="KW-1185">Reference proteome</keyword>
<evidence type="ECO:0000313" key="2">
    <source>
        <dbReference type="Proteomes" id="UP001189429"/>
    </source>
</evidence>
<comment type="caution">
    <text evidence="1">The sequence shown here is derived from an EMBL/GenBank/DDBJ whole genome shotgun (WGS) entry which is preliminary data.</text>
</comment>
<dbReference type="InterPro" id="IPR005331">
    <property type="entry name" value="Sulfotransferase"/>
</dbReference>